<dbReference type="WBParaSite" id="EEL_0001042101-mRNA-1">
    <property type="protein sequence ID" value="EEL_0001042101-mRNA-1"/>
    <property type="gene ID" value="EEL_0001042101"/>
</dbReference>
<organism evidence="2 3">
    <name type="scientific">Elaeophora elaphi</name>
    <dbReference type="NCBI Taxonomy" id="1147741"/>
    <lineage>
        <taxon>Eukaryota</taxon>
        <taxon>Metazoa</taxon>
        <taxon>Ecdysozoa</taxon>
        <taxon>Nematoda</taxon>
        <taxon>Chromadorea</taxon>
        <taxon>Rhabditida</taxon>
        <taxon>Spirurina</taxon>
        <taxon>Spiruromorpha</taxon>
        <taxon>Filarioidea</taxon>
        <taxon>Onchocercidae</taxon>
        <taxon>Elaeophora</taxon>
    </lineage>
</organism>
<name>A0A0R3S6J9_9BILA</name>
<dbReference type="AlphaFoldDB" id="A0A0R3S6J9"/>
<feature type="compositionally biased region" description="Basic and acidic residues" evidence="1">
    <location>
        <begin position="1"/>
        <end position="15"/>
    </location>
</feature>
<dbReference type="Proteomes" id="UP000050640">
    <property type="component" value="Unplaced"/>
</dbReference>
<proteinExistence type="predicted"/>
<reference evidence="3" key="1">
    <citation type="submission" date="2017-02" db="UniProtKB">
        <authorList>
            <consortium name="WormBaseParasite"/>
        </authorList>
    </citation>
    <scope>IDENTIFICATION</scope>
</reference>
<evidence type="ECO:0000313" key="3">
    <source>
        <dbReference type="WBParaSite" id="EEL_0001042101-mRNA-1"/>
    </source>
</evidence>
<feature type="region of interest" description="Disordered" evidence="1">
    <location>
        <begin position="1"/>
        <end position="31"/>
    </location>
</feature>
<evidence type="ECO:0000313" key="2">
    <source>
        <dbReference type="Proteomes" id="UP000050640"/>
    </source>
</evidence>
<keyword evidence="2" id="KW-1185">Reference proteome</keyword>
<protein>
    <submittedName>
        <fullName evidence="3">Uncharacterized protein</fullName>
    </submittedName>
</protein>
<accession>A0A0R3S6J9</accession>
<evidence type="ECO:0000256" key="1">
    <source>
        <dbReference type="SAM" id="MobiDB-lite"/>
    </source>
</evidence>
<sequence>MRERELTGDEKLERKERKRKMKDPSIAKKAPRQPVSFSEYLNICILMCTS</sequence>